<evidence type="ECO:0000256" key="2">
    <source>
        <dbReference type="ARBA" id="ARBA00022574"/>
    </source>
</evidence>
<comment type="subcellular location">
    <subcellularLocation>
        <location evidence="1">Cell projection</location>
        <location evidence="1">Cilium</location>
    </subcellularLocation>
</comment>
<evidence type="ECO:0000256" key="1">
    <source>
        <dbReference type="ARBA" id="ARBA00004138"/>
    </source>
</evidence>
<feature type="compositionally biased region" description="Low complexity" evidence="7">
    <location>
        <begin position="57"/>
        <end position="66"/>
    </location>
</feature>
<keyword evidence="4" id="KW-0966">Cell projection</keyword>
<evidence type="ECO:0000256" key="5">
    <source>
        <dbReference type="ARBA" id="ARBA00040994"/>
    </source>
</evidence>
<protein>
    <recommendedName>
        <fullName evidence="5">Cilia- and flagella-associated protein 251</fullName>
    </recommendedName>
</protein>
<dbReference type="InterPro" id="IPR011992">
    <property type="entry name" value="EF-hand-dom_pair"/>
</dbReference>
<evidence type="ECO:0000313" key="9">
    <source>
        <dbReference type="Proteomes" id="UP000008672"/>
    </source>
</evidence>
<accession>H3BG34</accession>
<evidence type="ECO:0000256" key="7">
    <source>
        <dbReference type="SAM" id="MobiDB-lite"/>
    </source>
</evidence>
<dbReference type="eggNOG" id="ENOG502QQ05">
    <property type="taxonomic scope" value="Eukaryota"/>
</dbReference>
<feature type="region of interest" description="Disordered" evidence="7">
    <location>
        <begin position="1"/>
        <end position="78"/>
    </location>
</feature>
<dbReference type="InterPro" id="IPR001680">
    <property type="entry name" value="WD40_rpt"/>
</dbReference>
<sequence>QITEEKSNTEIKEHRQSDAAAEQTAHQIPDMKEGESSEQNVHSPGLEDTLSQGQGRSASEAGEGSSPRTLPPGNSLVYSATPRTVFEKDTSSASPNPLNLVWAFGINRNVPVFTLHGKVILYTCGQTAVMYDYHNNSQHLLQGHCRSISCLCVSEDRRWVATADKSSESLVIIWDSYSGIPVQTIFNCHPDGGVTAMAITPDAKYLATIGADVIQRVCIWDWTTNREGPVCSVQLNLEVGLQNYIIFNPRDYTQLLSNSDKCLLFYAWLQEEQHLTYLAPLLTEKVSFLLLGRISVHAIYFSLTTLVPTTLHFNKAALTRYRKAQLHTAASFIRYYSKAAVACLLSLGCPVTTLIGNYFVTCDARGHVKFYDGQFQLLHSYSHFKLGPIRSISFSKHPPTPASDKTRYPTDCTIKGQQFPIRNFVISTSDATVVHVTTKKTKLRYLIQEHSAPVHAVSCHPSQPFISIASYCGILKVWDYEKKKCICSRIFDAGKQIQCLAYDPKGLLIGVGFTDGSVHVLDALTLNDECMVPLKFSKNIVTLITFSHDSQYLAIADGDFAVVVFQIMTTKNGKVWEFLGKQKSHYKPIKSIMFGIHFDSDQPRLLSLGMDRVLVEYDLVNSIKDDLKIQSRDWIEQSAIPKCMTWYPPVCKEYFIITANDQYKMKLYNTTTKMCRKTMLGPTYGSPVEKIVIIPAVSGYDAGKRYLAYITTDKVGLQILPVDGNPHKSNAIICHSEGVSNLACSYDGHYVFTAGVDDCTVLVWETNFIALEAAAALGGEDLIPFYRLLDGGRKGELFRELEDYFYYMQLRSQSIDTMDTRQVSIQIPLTEVPFVMRALGVYPSEQEVEDMLNEVKFSKYVDTGKYVTDIDLGEFIKLYVNHRPAFGLSVYDLQHAFEVLGYDNEQGEKAIDRGELLQMLQSRGEHMTEEELAEYLTTLLGVNPEGGRSELGTYDSAGAAALLEQEIPEVVTTNLFATEILHLPTYESETEPNA</sequence>
<evidence type="ECO:0000256" key="6">
    <source>
        <dbReference type="PROSITE-ProRule" id="PRU00221"/>
    </source>
</evidence>
<dbReference type="SMART" id="SM00320">
    <property type="entry name" value="WD40"/>
    <property type="match status" value="8"/>
</dbReference>
<organism evidence="8 9">
    <name type="scientific">Latimeria chalumnae</name>
    <name type="common">Coelacanth</name>
    <dbReference type="NCBI Taxonomy" id="7897"/>
    <lineage>
        <taxon>Eukaryota</taxon>
        <taxon>Metazoa</taxon>
        <taxon>Chordata</taxon>
        <taxon>Craniata</taxon>
        <taxon>Vertebrata</taxon>
        <taxon>Euteleostomi</taxon>
        <taxon>Coelacanthiformes</taxon>
        <taxon>Coelacanthidae</taxon>
        <taxon>Latimeria</taxon>
    </lineage>
</organism>
<reference evidence="8" key="2">
    <citation type="submission" date="2025-08" db="UniProtKB">
        <authorList>
            <consortium name="Ensembl"/>
        </authorList>
    </citation>
    <scope>IDENTIFICATION</scope>
</reference>
<dbReference type="AlphaFoldDB" id="H3BG34"/>
<dbReference type="InterPro" id="IPR015943">
    <property type="entry name" value="WD40/YVTN_repeat-like_dom_sf"/>
</dbReference>
<dbReference type="EMBL" id="AFYH01016468">
    <property type="status" value="NOT_ANNOTATED_CDS"/>
    <property type="molecule type" value="Genomic_DNA"/>
</dbReference>
<dbReference type="GeneTree" id="ENSGT00390000013370"/>
<dbReference type="Pfam" id="PF00400">
    <property type="entry name" value="WD40"/>
    <property type="match status" value="3"/>
</dbReference>
<dbReference type="GO" id="GO:0036126">
    <property type="term" value="C:sperm flagellum"/>
    <property type="evidence" value="ECO:0007669"/>
    <property type="project" value="TreeGrafter"/>
</dbReference>
<feature type="repeat" description="WD" evidence="6">
    <location>
        <begin position="447"/>
        <end position="488"/>
    </location>
</feature>
<dbReference type="EMBL" id="AFYH01016469">
    <property type="status" value="NOT_ANNOTATED_CDS"/>
    <property type="molecule type" value="Genomic_DNA"/>
</dbReference>
<dbReference type="Gene3D" id="2.130.10.10">
    <property type="entry name" value="YVTN repeat-like/Quinoprotein amine dehydrogenase"/>
    <property type="match status" value="2"/>
</dbReference>
<dbReference type="EMBL" id="AFYH01016467">
    <property type="status" value="NOT_ANNOTATED_CDS"/>
    <property type="molecule type" value="Genomic_DNA"/>
</dbReference>
<feature type="compositionally biased region" description="Basic and acidic residues" evidence="7">
    <location>
        <begin position="1"/>
        <end position="17"/>
    </location>
</feature>
<dbReference type="EMBL" id="AFYH01016466">
    <property type="status" value="NOT_ANNOTATED_CDS"/>
    <property type="molecule type" value="Genomic_DNA"/>
</dbReference>
<dbReference type="SUPFAM" id="SSF69322">
    <property type="entry name" value="Tricorn protease domain 2"/>
    <property type="match status" value="1"/>
</dbReference>
<dbReference type="OMA" id="YYAQIRA"/>
<dbReference type="STRING" id="7897.ENSLACP00000020855"/>
<dbReference type="PROSITE" id="PS50082">
    <property type="entry name" value="WD_REPEATS_2"/>
    <property type="match status" value="1"/>
</dbReference>
<dbReference type="SUPFAM" id="SSF50978">
    <property type="entry name" value="WD40 repeat-like"/>
    <property type="match status" value="1"/>
</dbReference>
<dbReference type="FunCoup" id="H3BG34">
    <property type="interactions" value="110"/>
</dbReference>
<gene>
    <name evidence="8" type="primary">CFAP251</name>
</gene>
<keyword evidence="9" id="KW-1185">Reference proteome</keyword>
<keyword evidence="2 6" id="KW-0853">WD repeat</keyword>
<dbReference type="PANTHER" id="PTHR13720">
    <property type="entry name" value="WD-40 REPEAT PROTEIN"/>
    <property type="match status" value="1"/>
</dbReference>
<name>H3BG34_LATCH</name>
<reference evidence="8" key="3">
    <citation type="submission" date="2025-09" db="UniProtKB">
        <authorList>
            <consortium name="Ensembl"/>
        </authorList>
    </citation>
    <scope>IDENTIFICATION</scope>
</reference>
<dbReference type="GO" id="GO:0002574">
    <property type="term" value="P:thrombocyte differentiation"/>
    <property type="evidence" value="ECO:0007669"/>
    <property type="project" value="Ensembl"/>
</dbReference>
<dbReference type="InterPro" id="IPR036322">
    <property type="entry name" value="WD40_repeat_dom_sf"/>
</dbReference>
<evidence type="ECO:0000313" key="8">
    <source>
        <dbReference type="Ensembl" id="ENSLACP00000020855.1"/>
    </source>
</evidence>
<dbReference type="EMBL" id="AFYH01016470">
    <property type="status" value="NOT_ANNOTATED_CDS"/>
    <property type="molecule type" value="Genomic_DNA"/>
</dbReference>
<dbReference type="SUPFAM" id="SSF47473">
    <property type="entry name" value="EF-hand"/>
    <property type="match status" value="1"/>
</dbReference>
<dbReference type="Ensembl" id="ENSLACT00000020995.1">
    <property type="protein sequence ID" value="ENSLACP00000020855.1"/>
    <property type="gene ID" value="ENSLACG00000018323.1"/>
</dbReference>
<evidence type="ECO:0000256" key="4">
    <source>
        <dbReference type="ARBA" id="ARBA00023273"/>
    </source>
</evidence>
<dbReference type="Proteomes" id="UP000008672">
    <property type="component" value="Unassembled WGS sequence"/>
</dbReference>
<proteinExistence type="predicted"/>
<dbReference type="Gene3D" id="1.10.238.10">
    <property type="entry name" value="EF-hand"/>
    <property type="match status" value="1"/>
</dbReference>
<dbReference type="PANTHER" id="PTHR13720:SF13">
    <property type="entry name" value="CILIA- AND FLAGELLA-ASSOCIATED PROTEIN 251"/>
    <property type="match status" value="1"/>
</dbReference>
<reference evidence="9" key="1">
    <citation type="submission" date="2011-08" db="EMBL/GenBank/DDBJ databases">
        <title>The draft genome of Latimeria chalumnae.</title>
        <authorList>
            <person name="Di Palma F."/>
            <person name="Alfoldi J."/>
            <person name="Johnson J."/>
            <person name="Berlin A."/>
            <person name="Gnerre S."/>
            <person name="Jaffe D."/>
            <person name="MacCallum I."/>
            <person name="Young S."/>
            <person name="Walker B.J."/>
            <person name="Lander E."/>
            <person name="Lindblad-Toh K."/>
        </authorList>
    </citation>
    <scope>NUCLEOTIDE SEQUENCE [LARGE SCALE GENOMIC DNA]</scope>
    <source>
        <strain evidence="9">Wild caught</strain>
    </source>
</reference>
<evidence type="ECO:0000256" key="3">
    <source>
        <dbReference type="ARBA" id="ARBA00022737"/>
    </source>
</evidence>
<dbReference type="GO" id="GO:0030223">
    <property type="term" value="P:neutrophil differentiation"/>
    <property type="evidence" value="ECO:0007669"/>
    <property type="project" value="Ensembl"/>
</dbReference>
<dbReference type="InterPro" id="IPR050630">
    <property type="entry name" value="WD_repeat_EMAP"/>
</dbReference>
<dbReference type="HOGENOM" id="CLU_007087_1_0_1"/>
<dbReference type="InParanoid" id="H3BG34"/>
<keyword evidence="3" id="KW-0677">Repeat</keyword>